<feature type="region of interest" description="Disordered" evidence="1">
    <location>
        <begin position="75"/>
        <end position="109"/>
    </location>
</feature>
<dbReference type="AlphaFoldDB" id="A0A0J7ML34"/>
<dbReference type="EMBL" id="LBMM01036412">
    <property type="protein sequence ID" value="KMQ81360.1"/>
    <property type="molecule type" value="Genomic_DNA"/>
</dbReference>
<comment type="caution">
    <text evidence="2">The sequence shown here is derived from an EMBL/GenBank/DDBJ whole genome shotgun (WGS) entry which is preliminary data.</text>
</comment>
<proteinExistence type="predicted"/>
<evidence type="ECO:0000313" key="2">
    <source>
        <dbReference type="EMBL" id="KMQ81360.1"/>
    </source>
</evidence>
<protein>
    <submittedName>
        <fullName evidence="2">Wd repeat and socs box-containing protein 1-like isoform x2 protein</fullName>
    </submittedName>
</protein>
<dbReference type="PaxDb" id="67767-A0A0J7ML34"/>
<reference evidence="2 3" key="1">
    <citation type="submission" date="2015-04" db="EMBL/GenBank/DDBJ databases">
        <title>Lasius niger genome sequencing.</title>
        <authorList>
            <person name="Konorov E.A."/>
            <person name="Nikitin M.A."/>
            <person name="Kirill M.V."/>
            <person name="Chang P."/>
        </authorList>
    </citation>
    <scope>NUCLEOTIDE SEQUENCE [LARGE SCALE GENOMIC DNA]</scope>
    <source>
        <tissue evidence="2">Whole</tissue>
    </source>
</reference>
<sequence>MLCLLVPTTEAGSAPRNDAAVGVIGDARSIDDDMTVELWSFHEQAPTSVFNLSNGLSRARQGSHLRQGTHRLRAMADLDGRVSTSASSDGASKRSRVVNSVGEKAQQVL</sequence>
<gene>
    <name evidence="2" type="ORF">RF55_26598</name>
</gene>
<dbReference type="Proteomes" id="UP000036403">
    <property type="component" value="Unassembled WGS sequence"/>
</dbReference>
<evidence type="ECO:0000256" key="1">
    <source>
        <dbReference type="SAM" id="MobiDB-lite"/>
    </source>
</evidence>
<accession>A0A0J7ML34</accession>
<keyword evidence="3" id="KW-1185">Reference proteome</keyword>
<organism evidence="2 3">
    <name type="scientific">Lasius niger</name>
    <name type="common">Black garden ant</name>
    <dbReference type="NCBI Taxonomy" id="67767"/>
    <lineage>
        <taxon>Eukaryota</taxon>
        <taxon>Metazoa</taxon>
        <taxon>Ecdysozoa</taxon>
        <taxon>Arthropoda</taxon>
        <taxon>Hexapoda</taxon>
        <taxon>Insecta</taxon>
        <taxon>Pterygota</taxon>
        <taxon>Neoptera</taxon>
        <taxon>Endopterygota</taxon>
        <taxon>Hymenoptera</taxon>
        <taxon>Apocrita</taxon>
        <taxon>Aculeata</taxon>
        <taxon>Formicoidea</taxon>
        <taxon>Formicidae</taxon>
        <taxon>Formicinae</taxon>
        <taxon>Lasius</taxon>
        <taxon>Lasius</taxon>
    </lineage>
</organism>
<name>A0A0J7ML34_LASNI</name>
<evidence type="ECO:0000313" key="3">
    <source>
        <dbReference type="Proteomes" id="UP000036403"/>
    </source>
</evidence>